<dbReference type="RefSeq" id="WP_257498348.1">
    <property type="nucleotide sequence ID" value="NZ_CP102382.1"/>
</dbReference>
<gene>
    <name evidence="1" type="ORF">NPX36_08700</name>
</gene>
<organism evidence="1 2">
    <name type="scientific">Paenimyroides aestuarii</name>
    <dbReference type="NCBI Taxonomy" id="2968490"/>
    <lineage>
        <taxon>Bacteria</taxon>
        <taxon>Pseudomonadati</taxon>
        <taxon>Bacteroidota</taxon>
        <taxon>Flavobacteriia</taxon>
        <taxon>Flavobacteriales</taxon>
        <taxon>Flavobacteriaceae</taxon>
        <taxon>Paenimyroides</taxon>
    </lineage>
</organism>
<accession>A0ABY5NPH8</accession>
<evidence type="ECO:0000313" key="1">
    <source>
        <dbReference type="EMBL" id="UUV20446.1"/>
    </source>
</evidence>
<keyword evidence="2" id="KW-1185">Reference proteome</keyword>
<dbReference type="EMBL" id="CP102382">
    <property type="protein sequence ID" value="UUV20446.1"/>
    <property type="molecule type" value="Genomic_DNA"/>
</dbReference>
<proteinExistence type="predicted"/>
<reference evidence="1 2" key="1">
    <citation type="submission" date="2022-08" db="EMBL/GenBank/DDBJ databases">
        <title>Myroides zhujiangensis sp. nov., a novel bacterium isolated from sediment in the Pearl River Estuary.</title>
        <authorList>
            <person name="Cui L."/>
        </authorList>
    </citation>
    <scope>NUCLEOTIDE SEQUENCE [LARGE SCALE GENOMIC DNA]</scope>
    <source>
        <strain evidence="1 2">SCSIO 72103</strain>
    </source>
</reference>
<protein>
    <submittedName>
        <fullName evidence="1">Uncharacterized protein</fullName>
    </submittedName>
</protein>
<sequence length="159" mass="17317">MRAMYNTVSDADNFLPGVVNSGSTNPVKVTANQGDKFYKIVPKGNNINSPSPYYLSEAEYQWIKANPSQLEQKLGLPLSSVNAEYDVFTITSKANNNVLFQSTVAPTKQFANATPNVVYNTTGGRTQSLIINNGKTNLWEKSTAPIETLTPNSLPQIGN</sequence>
<dbReference type="Proteomes" id="UP001317001">
    <property type="component" value="Chromosome"/>
</dbReference>
<name>A0ABY5NPH8_9FLAO</name>
<evidence type="ECO:0000313" key="2">
    <source>
        <dbReference type="Proteomes" id="UP001317001"/>
    </source>
</evidence>